<accession>A0ACC3BNP8</accession>
<dbReference type="EMBL" id="CM020618">
    <property type="protein sequence ID" value="KAK1859447.1"/>
    <property type="molecule type" value="Genomic_DNA"/>
</dbReference>
<proteinExistence type="predicted"/>
<reference evidence="1" key="1">
    <citation type="submission" date="2019-11" db="EMBL/GenBank/DDBJ databases">
        <title>Nori genome reveals adaptations in red seaweeds to the harsh intertidal environment.</title>
        <authorList>
            <person name="Wang D."/>
            <person name="Mao Y."/>
        </authorList>
    </citation>
    <scope>NUCLEOTIDE SEQUENCE</scope>
    <source>
        <tissue evidence="1">Gametophyte</tissue>
    </source>
</reference>
<protein>
    <submittedName>
        <fullName evidence="1">Uncharacterized protein</fullName>
    </submittedName>
</protein>
<organism evidence="1 2">
    <name type="scientific">Pyropia yezoensis</name>
    <name type="common">Susabi-nori</name>
    <name type="synonym">Porphyra yezoensis</name>
    <dbReference type="NCBI Taxonomy" id="2788"/>
    <lineage>
        <taxon>Eukaryota</taxon>
        <taxon>Rhodophyta</taxon>
        <taxon>Bangiophyceae</taxon>
        <taxon>Bangiales</taxon>
        <taxon>Bangiaceae</taxon>
        <taxon>Pyropia</taxon>
    </lineage>
</organism>
<gene>
    <name evidence="1" type="ORF">I4F81_002043</name>
</gene>
<keyword evidence="2" id="KW-1185">Reference proteome</keyword>
<evidence type="ECO:0000313" key="2">
    <source>
        <dbReference type="Proteomes" id="UP000798662"/>
    </source>
</evidence>
<dbReference type="Proteomes" id="UP000798662">
    <property type="component" value="Chromosome 1"/>
</dbReference>
<evidence type="ECO:0000313" key="1">
    <source>
        <dbReference type="EMBL" id="KAK1859447.1"/>
    </source>
</evidence>
<sequence length="672" mass="68548">MQMALPLCDRPRPNVHPYPRHARCTRPSAAKDLPATFPPPHSPPPPRPTRLTFDRAGPYRRLAAVALRVLTTAGALAASVGQPAAVMGGGHRGWAFVLPLPPPPPPRPTPAGAFARRPPAPAAAAAAARWVRGELAALPPPPPPLGRRRGGDSAVVITAAAAAAPVPAPAATAAAAVASVSTAAVPVTRDAATARAAAGPSRKRIMVLMSDTGGGHRASAEALVAAFHEAYPDRVSTWVVDLFTDIAGPPFGRLPSQYAFLAARPPLWRAVWEYGRFPPTRAATEAFTTAVSGGAVTDAIRAYAPDLILSVHPLCQTLVLHALERLEPRRRRGRLPRPPFVTVVTDLGGAHPTWFDPAVDRLFVPSDAVAAIAARCGVSAVKTRQLGLPVRSPFWGPPAANGGPAAGPAVDGAPAAAPGAGVSALGAGVGGGTTANGNGTTVAPPRPPVRRAVSDTYYALDGPGKQSAQPLLASPAKRVTRLALGLHPDVPTVLVVGGGDGVGGLAAIVPALTAALGASSAAAATDGAAPVAQVLVVCGKNEAVRRRVAAAPAVPRVSLTVTGFVTNMADWMGAADCLVTKAGPGTIAEALICGLPMVLSAYLPGQEAPNVPFVVEGGVGVYRRRPREIAAIVAGWFADPTKLECMSARALALGRANASRDIARSIGEMIPW</sequence>
<name>A0ACC3BNP8_PYRYE</name>
<comment type="caution">
    <text evidence="1">The sequence shown here is derived from an EMBL/GenBank/DDBJ whole genome shotgun (WGS) entry which is preliminary data.</text>
</comment>